<comment type="caution">
    <text evidence="2">The sequence shown here is derived from an EMBL/GenBank/DDBJ whole genome shotgun (WGS) entry which is preliminary data.</text>
</comment>
<dbReference type="EMBL" id="MFTY01000002">
    <property type="protein sequence ID" value="OGI71739.1"/>
    <property type="molecule type" value="Genomic_DNA"/>
</dbReference>
<feature type="signal peptide" evidence="1">
    <location>
        <begin position="1"/>
        <end position="26"/>
    </location>
</feature>
<organism evidence="2 3">
    <name type="scientific">Candidatus Nomurabacteria bacterium RIFCSPHIGHO2_02_FULL_35_13</name>
    <dbReference type="NCBI Taxonomy" id="1801748"/>
    <lineage>
        <taxon>Bacteria</taxon>
        <taxon>Candidatus Nomuraibacteriota</taxon>
    </lineage>
</organism>
<evidence type="ECO:0000313" key="3">
    <source>
        <dbReference type="Proteomes" id="UP000177112"/>
    </source>
</evidence>
<keyword evidence="1" id="KW-0732">Signal</keyword>
<proteinExistence type="predicted"/>
<dbReference type="STRING" id="1801748.A3B84_01105"/>
<gene>
    <name evidence="2" type="ORF">A3B84_01105</name>
</gene>
<feature type="chain" id="PRO_5009527308" evidence="1">
    <location>
        <begin position="27"/>
        <end position="761"/>
    </location>
</feature>
<protein>
    <submittedName>
        <fullName evidence="2">Uncharacterized protein</fullName>
    </submittedName>
</protein>
<evidence type="ECO:0000313" key="2">
    <source>
        <dbReference type="EMBL" id="OGI71739.1"/>
    </source>
</evidence>
<accession>A0A1F6VQ92</accession>
<evidence type="ECO:0000256" key="1">
    <source>
        <dbReference type="SAM" id="SignalP"/>
    </source>
</evidence>
<name>A0A1F6VQ92_9BACT</name>
<dbReference type="Proteomes" id="UP000177112">
    <property type="component" value="Unassembled WGS sequence"/>
</dbReference>
<sequence length="761" mass="78039">MSQKIKIILKSIFILALFALSLSVFAAWQPPTAPPTGDNPEPPINVSRALQYKPGSVVADGLRAAYSFLTDSASLSTFNGPAIFNGTATFNGATIFNSSMAVSSMSVGNPAGTAGNINTNALGLNVYNSGSRYLEIRNNGSGADIISTGAPLLLNYSGGQNVSVGLNASPSYKLDVTGTLRNTLGANFATSSGNVGIGTATPGAKLEVVGQVKITGGTPGAGKVLTSDATGLASWLTPTGGSGSGVTATSGTLNRVTKFTSGSVIGDSTISDDGTSVKIGTVPASTTVYKLDVSGNVRLGTAIDELFIPGGATLDNGLAINSGGLQIPGGSVNIGTAAVPLSKVFIGGGSYNTVTNGANNAAYALGAQSIAANDSIYSYGAICSGNGYGDCKGSNGTVIGIVNTAANNNIPNVGNILLNSGNVGIGTATVTPGAKLEVGGQIKINGGLPGIDKVLTSDNNGFASWVTPEWTKNGSGLFYGKNILITNSSTSSVTKTGWWLENTGNISIGTENNKFVFINRTEAGVVPSPRLDCDGSDYYKDCGTFYSGGPNEGGNLGYDVWGTCPSKYKYDSINENCAWDESGGILAASGEETAPMTNYYNQYIYETRTIGSNTSENTTNLEVGSITTKKVTTTSGNYFNGKFYSNGTYSCSPTDQNGVVNDAGLVFQVTVTPNGFSSRCYVGDWVDSGFVNGLFLYSTANAANEDRWCAISNPIYSIRGNSISTYGISGDTGYGLITASDRIIGIGRNGGNTRTCTILSP</sequence>
<reference evidence="2 3" key="1">
    <citation type="journal article" date="2016" name="Nat. Commun.">
        <title>Thousands of microbial genomes shed light on interconnected biogeochemical processes in an aquifer system.</title>
        <authorList>
            <person name="Anantharaman K."/>
            <person name="Brown C.T."/>
            <person name="Hug L.A."/>
            <person name="Sharon I."/>
            <person name="Castelle C.J."/>
            <person name="Probst A.J."/>
            <person name="Thomas B.C."/>
            <person name="Singh A."/>
            <person name="Wilkins M.J."/>
            <person name="Karaoz U."/>
            <person name="Brodie E.L."/>
            <person name="Williams K.H."/>
            <person name="Hubbard S.S."/>
            <person name="Banfield J.F."/>
        </authorList>
    </citation>
    <scope>NUCLEOTIDE SEQUENCE [LARGE SCALE GENOMIC DNA]</scope>
</reference>
<dbReference type="AlphaFoldDB" id="A0A1F6VQ92"/>